<dbReference type="InParanoid" id="W0RC86"/>
<organism evidence="1 2">
    <name type="scientific">Gemmatirosa kalamazoonensis</name>
    <dbReference type="NCBI Taxonomy" id="861299"/>
    <lineage>
        <taxon>Bacteria</taxon>
        <taxon>Pseudomonadati</taxon>
        <taxon>Gemmatimonadota</taxon>
        <taxon>Gemmatimonadia</taxon>
        <taxon>Gemmatimonadales</taxon>
        <taxon>Gemmatimonadaceae</taxon>
        <taxon>Gemmatirosa</taxon>
    </lineage>
</organism>
<accession>W0RC86</accession>
<proteinExistence type="predicted"/>
<evidence type="ECO:0000313" key="1">
    <source>
        <dbReference type="EMBL" id="AHG88406.1"/>
    </source>
</evidence>
<reference evidence="1 2" key="1">
    <citation type="journal article" date="2014" name="Genome Announc.">
        <title>Genome Sequence and Methylome of Soil Bacterium Gemmatirosa kalamazoonensis KBS708T, a Member of the Rarely Cultivated Gemmatimonadetes Phylum.</title>
        <authorList>
            <person name="Debruyn J.M."/>
            <person name="Radosevich M."/>
            <person name="Wommack K.E."/>
            <person name="Polson S.W."/>
            <person name="Hauser L.J."/>
            <person name="Fawaz M.N."/>
            <person name="Korlach J."/>
            <person name="Tsai Y.C."/>
        </authorList>
    </citation>
    <scope>NUCLEOTIDE SEQUENCE [LARGE SCALE GENOMIC DNA]</scope>
    <source>
        <strain evidence="1 2">KBS708</strain>
    </source>
</reference>
<dbReference type="AlphaFoldDB" id="W0RC86"/>
<keyword evidence="1" id="KW-0808">Transferase</keyword>
<dbReference type="Gene3D" id="3.90.550.10">
    <property type="entry name" value="Spore Coat Polysaccharide Biosynthesis Protein SpsA, Chain A"/>
    <property type="match status" value="1"/>
</dbReference>
<dbReference type="SUPFAM" id="SSF53448">
    <property type="entry name" value="Nucleotide-diphospho-sugar transferases"/>
    <property type="match status" value="1"/>
</dbReference>
<gene>
    <name evidence="1" type="ORF">J421_0869</name>
</gene>
<keyword evidence="2" id="KW-1185">Reference proteome</keyword>
<dbReference type="Proteomes" id="UP000019151">
    <property type="component" value="Chromosome"/>
</dbReference>
<protein>
    <submittedName>
        <fullName evidence="1">Glycosyl transferase family 2</fullName>
    </submittedName>
</protein>
<dbReference type="GO" id="GO:0016740">
    <property type="term" value="F:transferase activity"/>
    <property type="evidence" value="ECO:0007669"/>
    <property type="project" value="UniProtKB-KW"/>
</dbReference>
<dbReference type="InterPro" id="IPR029044">
    <property type="entry name" value="Nucleotide-diphossugar_trans"/>
</dbReference>
<dbReference type="HOGENOM" id="CLU_758112_0_0_0"/>
<name>W0RC86_9BACT</name>
<dbReference type="RefSeq" id="WP_148306146.1">
    <property type="nucleotide sequence ID" value="NZ_CP007128.1"/>
</dbReference>
<evidence type="ECO:0000313" key="2">
    <source>
        <dbReference type="Proteomes" id="UP000019151"/>
    </source>
</evidence>
<dbReference type="KEGG" id="gba:J421_0869"/>
<sequence>MSADDVTVVLLTLGEASADRARESVRRQTAAPAAVVEVRDVRPFHRALNEGVSRVRTPLLLQLDADMTLDARCVETLRAAMHADPAVGVAVAFLRDPLVGRVSGVKMFRRACFDAAPFRDSVSPDTDFLAEIRRAGWRDVYVLDFAGDDRGRWHTLGTHEPAYDARYTYAKYLLEGARHRHHRDASALRWHLGELRRSRHPQATLARVAMVHGILAGGDADLLGLPQADAGYASYEAFVAAGGEHPERAWGRGVWLSARPEALFRQHHVLGAALRRAGAFDAFARAWRDIEESGDRLHWIALAGLARGALGGGATIDEDLAVLRPLLPSPAEALRGKLGDAARRVRRFTTPRTSVRGTEEGLKED</sequence>
<dbReference type="EMBL" id="CP007128">
    <property type="protein sequence ID" value="AHG88406.1"/>
    <property type="molecule type" value="Genomic_DNA"/>
</dbReference>
<dbReference type="STRING" id="861299.J421_0869"/>